<dbReference type="Pfam" id="PF07736">
    <property type="entry name" value="CM_1"/>
    <property type="match status" value="1"/>
</dbReference>
<sequence>MIRGVRGAITVSHNEENEIVDATEQLVKSMITENQIEAEDVSSVLISVTEELDAAFPAKALRRIKGWTYVPVMCMREIPVTGSLEKCIRIMMHVNTPQSQKEIQHIYLNEAICLRPDLREKKIEE</sequence>
<dbReference type="CDD" id="cd02185">
    <property type="entry name" value="AroH"/>
    <property type="match status" value="1"/>
</dbReference>
<organism evidence="4 5">
    <name type="scientific">Oikeobacillus pervagus</name>
    <dbReference type="NCBI Taxonomy" id="1325931"/>
    <lineage>
        <taxon>Bacteria</taxon>
        <taxon>Bacillati</taxon>
        <taxon>Bacillota</taxon>
        <taxon>Bacilli</taxon>
        <taxon>Bacillales</taxon>
        <taxon>Bacillaceae</taxon>
        <taxon>Oikeobacillus</taxon>
    </lineage>
</organism>
<dbReference type="GO" id="GO:0008652">
    <property type="term" value="P:amino acid biosynthetic process"/>
    <property type="evidence" value="ECO:0007669"/>
    <property type="project" value="UniProtKB-UniRule"/>
</dbReference>
<comment type="catalytic activity">
    <reaction evidence="3">
        <text>chorismate = prephenate</text>
        <dbReference type="Rhea" id="RHEA:13897"/>
        <dbReference type="ChEBI" id="CHEBI:29748"/>
        <dbReference type="ChEBI" id="CHEBI:29934"/>
        <dbReference type="EC" id="5.4.99.5"/>
    </reaction>
</comment>
<dbReference type="GO" id="GO:0046417">
    <property type="term" value="P:chorismate metabolic process"/>
    <property type="evidence" value="ECO:0007669"/>
    <property type="project" value="TreeGrafter"/>
</dbReference>
<evidence type="ECO:0000256" key="1">
    <source>
        <dbReference type="NCBIfam" id="TIGR01796"/>
    </source>
</evidence>
<dbReference type="GO" id="GO:0009073">
    <property type="term" value="P:aromatic amino acid family biosynthetic process"/>
    <property type="evidence" value="ECO:0007669"/>
    <property type="project" value="UniProtKB-UniRule"/>
</dbReference>
<dbReference type="AlphaFoldDB" id="A0AAJ1WJ21"/>
<evidence type="ECO:0000313" key="5">
    <source>
        <dbReference type="Proteomes" id="UP001237207"/>
    </source>
</evidence>
<dbReference type="PANTHER" id="PTHR21164">
    <property type="entry name" value="CHORISMATE MUTASE"/>
    <property type="match status" value="1"/>
</dbReference>
<evidence type="ECO:0000256" key="2">
    <source>
        <dbReference type="PIRSR" id="PIRSR005965-1"/>
    </source>
</evidence>
<feature type="binding site" evidence="2">
    <location>
        <position position="89"/>
    </location>
    <ligand>
        <name>prephenate</name>
        <dbReference type="ChEBI" id="CHEBI:29934"/>
    </ligand>
</feature>
<feature type="binding site" evidence="2">
    <location>
        <position position="107"/>
    </location>
    <ligand>
        <name>prephenate</name>
        <dbReference type="ChEBI" id="CHEBI:29934"/>
    </ligand>
</feature>
<dbReference type="Proteomes" id="UP001237207">
    <property type="component" value="Unassembled WGS sequence"/>
</dbReference>
<gene>
    <name evidence="4" type="ORF">J2S13_000085</name>
</gene>
<dbReference type="EMBL" id="JAUSUC010000001">
    <property type="protein sequence ID" value="MDQ0213691.1"/>
    <property type="molecule type" value="Genomic_DNA"/>
</dbReference>
<dbReference type="InterPro" id="IPR008243">
    <property type="entry name" value="Chorismate_mutase_AroH"/>
</dbReference>
<dbReference type="InterPro" id="IPR035959">
    <property type="entry name" value="RutC-like_sf"/>
</dbReference>
<keyword evidence="2 3" id="KW-0057">Aromatic amino acid biosynthesis</keyword>
<dbReference type="NCBIfam" id="TIGR01796">
    <property type="entry name" value="CM_mono_aroH"/>
    <property type="match status" value="1"/>
</dbReference>
<protein>
    <recommendedName>
        <fullName evidence="1 3">chorismate mutase</fullName>
        <ecNumber evidence="1 3">5.4.99.5</ecNumber>
    </recommendedName>
</protein>
<keyword evidence="2 3" id="KW-0028">Amino-acid biosynthesis</keyword>
<evidence type="ECO:0000313" key="4">
    <source>
        <dbReference type="EMBL" id="MDQ0213691.1"/>
    </source>
</evidence>
<dbReference type="EC" id="5.4.99.5" evidence="1 3"/>
<keyword evidence="5" id="KW-1185">Reference proteome</keyword>
<comment type="caution">
    <text evidence="4">The sequence shown here is derived from an EMBL/GenBank/DDBJ whole genome shotgun (WGS) entry which is preliminary data.</text>
</comment>
<dbReference type="PANTHER" id="PTHR21164:SF0">
    <property type="entry name" value="CHORISMATE MUTASE AROH"/>
    <property type="match status" value="1"/>
</dbReference>
<dbReference type="RefSeq" id="WP_307255679.1">
    <property type="nucleotide sequence ID" value="NZ_JAUSUC010000001.1"/>
</dbReference>
<name>A0AAJ1WJ21_9BACI</name>
<dbReference type="PIRSF" id="PIRSF005965">
    <property type="entry name" value="Chor_mut_AroH"/>
    <property type="match status" value="1"/>
</dbReference>
<proteinExistence type="predicted"/>
<accession>A0AAJ1WJ21</accession>
<dbReference type="GO" id="GO:0004106">
    <property type="term" value="F:chorismate mutase activity"/>
    <property type="evidence" value="ECO:0007669"/>
    <property type="project" value="UniProtKB-UniRule"/>
</dbReference>
<keyword evidence="3 4" id="KW-0413">Isomerase</keyword>
<feature type="binding site" evidence="2">
    <location>
        <position position="6"/>
    </location>
    <ligand>
        <name>prephenate</name>
        <dbReference type="ChEBI" id="CHEBI:29934"/>
    </ligand>
</feature>
<dbReference type="PROSITE" id="PS51167">
    <property type="entry name" value="CHORISMATE_MUT_1"/>
    <property type="match status" value="1"/>
</dbReference>
<dbReference type="SUPFAM" id="SSF55298">
    <property type="entry name" value="YjgF-like"/>
    <property type="match status" value="1"/>
</dbReference>
<evidence type="ECO:0000256" key="3">
    <source>
        <dbReference type="PROSITE-ProRule" id="PRU00514"/>
    </source>
</evidence>
<reference evidence="4" key="1">
    <citation type="submission" date="2023-07" db="EMBL/GenBank/DDBJ databases">
        <title>Genomic Encyclopedia of Type Strains, Phase IV (KMG-IV): sequencing the most valuable type-strain genomes for metagenomic binning, comparative biology and taxonomic classification.</title>
        <authorList>
            <person name="Goeker M."/>
        </authorList>
    </citation>
    <scope>NUCLEOTIDE SEQUENCE</scope>
    <source>
        <strain evidence="4">DSM 23947</strain>
    </source>
</reference>
<dbReference type="Gene3D" id="3.30.1330.40">
    <property type="entry name" value="RutC-like"/>
    <property type="match status" value="1"/>
</dbReference>